<dbReference type="AlphaFoldDB" id="A0A4P8L4E4"/>
<keyword evidence="2 5" id="KW-0808">Transferase</keyword>
<dbReference type="NCBIfam" id="TIGR00536">
    <property type="entry name" value="hemK_fam"/>
    <property type="match status" value="1"/>
</dbReference>
<dbReference type="InterPro" id="IPR019874">
    <property type="entry name" value="RF_methyltr_PrmC"/>
</dbReference>
<dbReference type="PROSITE" id="PS00092">
    <property type="entry name" value="N6_MTASE"/>
    <property type="match status" value="1"/>
</dbReference>
<evidence type="ECO:0000259" key="6">
    <source>
        <dbReference type="Pfam" id="PF05175"/>
    </source>
</evidence>
<organism evidence="8 9">
    <name type="scientific">Desulfoglaeba alkanexedens ALDC</name>
    <dbReference type="NCBI Taxonomy" id="980445"/>
    <lineage>
        <taxon>Bacteria</taxon>
        <taxon>Pseudomonadati</taxon>
        <taxon>Thermodesulfobacteriota</taxon>
        <taxon>Syntrophobacteria</taxon>
        <taxon>Syntrophobacterales</taxon>
        <taxon>Syntrophobacteraceae</taxon>
        <taxon>Desulfoglaeba</taxon>
    </lineage>
</organism>
<proteinExistence type="inferred from homology"/>
<dbReference type="Gene3D" id="1.10.8.10">
    <property type="entry name" value="DNA helicase RuvA subunit, C-terminal domain"/>
    <property type="match status" value="1"/>
</dbReference>
<evidence type="ECO:0000256" key="2">
    <source>
        <dbReference type="ARBA" id="ARBA00022679"/>
    </source>
</evidence>
<dbReference type="Gene3D" id="3.40.50.150">
    <property type="entry name" value="Vaccinia Virus protein VP39"/>
    <property type="match status" value="1"/>
</dbReference>
<dbReference type="KEGG" id="dax:FDQ92_05335"/>
<evidence type="ECO:0000313" key="8">
    <source>
        <dbReference type="EMBL" id="QCQ21652.1"/>
    </source>
</evidence>
<sequence>MSETWTVLKVLQWTTEYFFQKGLDQPRSDAEVLLAHALNLERIQLYLRHDQPLSESELARYREMIRRRASREPTQYITGKQEFWSLEFEVGPSVLVPRPETEVLVERVLEAGTADGARVLDVGTGSGAIAVALARERPAWTIVATDVSLKALLTARKNIERHGVSDRVFLVAGRLLGFMAPERAGFDLIVSNPPYVASKDLPKLPPEVRDHEPLTALEGGGAEGAGTLFAILEQAPRYLKPGGHVFVEFGSDQKDVLVRWMEAAGGYEAFEVFEDYAGLPRILHARSKR</sequence>
<reference evidence="8 9" key="1">
    <citation type="submission" date="2019-05" db="EMBL/GenBank/DDBJ databases">
        <title>The Complete Genome Sequence of the n-alkane-degrading Desulfoglaeba alkanexedens ALDC reveals multiple alkylsuccinate synthase gene clusters.</title>
        <authorList>
            <person name="Callaghan A.V."/>
            <person name="Davidova I.A."/>
            <person name="Duncan K.E."/>
            <person name="Morris B."/>
            <person name="McInerney M.J."/>
        </authorList>
    </citation>
    <scope>NUCLEOTIDE SEQUENCE [LARGE SCALE GENOMIC DNA]</scope>
    <source>
        <strain evidence="8 9">ALDC</strain>
    </source>
</reference>
<evidence type="ECO:0000256" key="1">
    <source>
        <dbReference type="ARBA" id="ARBA00022603"/>
    </source>
</evidence>
<dbReference type="EMBL" id="CP040098">
    <property type="protein sequence ID" value="QCQ21652.1"/>
    <property type="molecule type" value="Genomic_DNA"/>
</dbReference>
<dbReference type="Proteomes" id="UP000298602">
    <property type="component" value="Chromosome"/>
</dbReference>
<dbReference type="HAMAP" id="MF_02126">
    <property type="entry name" value="RF_methyltr_PrmC"/>
    <property type="match status" value="1"/>
</dbReference>
<dbReference type="InterPro" id="IPR002052">
    <property type="entry name" value="DNA_methylase_N6_adenine_CS"/>
</dbReference>
<dbReference type="NCBIfam" id="TIGR03534">
    <property type="entry name" value="RF_mod_PrmC"/>
    <property type="match status" value="1"/>
</dbReference>
<dbReference type="Pfam" id="PF05175">
    <property type="entry name" value="MTS"/>
    <property type="match status" value="1"/>
</dbReference>
<dbReference type="GO" id="GO:0032259">
    <property type="term" value="P:methylation"/>
    <property type="evidence" value="ECO:0007669"/>
    <property type="project" value="UniProtKB-KW"/>
</dbReference>
<feature type="binding site" evidence="5">
    <location>
        <begin position="123"/>
        <end position="127"/>
    </location>
    <ligand>
        <name>S-adenosyl-L-methionine</name>
        <dbReference type="ChEBI" id="CHEBI:59789"/>
    </ligand>
</feature>
<dbReference type="SUPFAM" id="SSF53335">
    <property type="entry name" value="S-adenosyl-L-methionine-dependent methyltransferases"/>
    <property type="match status" value="1"/>
</dbReference>
<dbReference type="PANTHER" id="PTHR18895">
    <property type="entry name" value="HEMK METHYLTRANSFERASE"/>
    <property type="match status" value="1"/>
</dbReference>
<dbReference type="Pfam" id="PF17827">
    <property type="entry name" value="PrmC_N"/>
    <property type="match status" value="1"/>
</dbReference>
<dbReference type="InterPro" id="IPR050320">
    <property type="entry name" value="N5-glutamine_MTase"/>
</dbReference>
<dbReference type="EC" id="2.1.1.297" evidence="5"/>
<dbReference type="InterPro" id="IPR029063">
    <property type="entry name" value="SAM-dependent_MTases_sf"/>
</dbReference>
<reference evidence="8 9" key="2">
    <citation type="submission" date="2019-05" db="EMBL/GenBank/DDBJ databases">
        <authorList>
            <person name="Suflita J.M."/>
            <person name="Marks C.R."/>
        </authorList>
    </citation>
    <scope>NUCLEOTIDE SEQUENCE [LARGE SCALE GENOMIC DNA]</scope>
    <source>
        <strain evidence="8 9">ALDC</strain>
    </source>
</reference>
<feature type="domain" description="Release factor glutamine methyltransferase N-terminal" evidence="7">
    <location>
        <begin position="10"/>
        <end position="79"/>
    </location>
</feature>
<dbReference type="GO" id="GO:0102559">
    <property type="term" value="F:peptide chain release factor N(5)-glutamine methyltransferase activity"/>
    <property type="evidence" value="ECO:0007669"/>
    <property type="project" value="UniProtKB-EC"/>
</dbReference>
<keyword evidence="1 5" id="KW-0489">Methyltransferase</keyword>
<evidence type="ECO:0000256" key="5">
    <source>
        <dbReference type="HAMAP-Rule" id="MF_02126"/>
    </source>
</evidence>
<evidence type="ECO:0000313" key="9">
    <source>
        <dbReference type="Proteomes" id="UP000298602"/>
    </source>
</evidence>
<dbReference type="RefSeq" id="WP_137423621.1">
    <property type="nucleotide sequence ID" value="NZ_CP040098.1"/>
</dbReference>
<keyword evidence="9" id="KW-1185">Reference proteome</keyword>
<dbReference type="InterPro" id="IPR040758">
    <property type="entry name" value="PrmC_N"/>
</dbReference>
<evidence type="ECO:0000256" key="4">
    <source>
        <dbReference type="ARBA" id="ARBA00048391"/>
    </source>
</evidence>
<comment type="similarity">
    <text evidence="5">Belongs to the protein N5-glutamine methyltransferase family. PrmC subfamily.</text>
</comment>
<evidence type="ECO:0000259" key="7">
    <source>
        <dbReference type="Pfam" id="PF17827"/>
    </source>
</evidence>
<protein>
    <recommendedName>
        <fullName evidence="5">Release factor glutamine methyltransferase</fullName>
        <shortName evidence="5">RF MTase</shortName>
        <ecNumber evidence="5">2.1.1.297</ecNumber>
    </recommendedName>
    <alternativeName>
        <fullName evidence="5">N5-glutamine methyltransferase PrmC</fullName>
    </alternativeName>
    <alternativeName>
        <fullName evidence="5">Protein-(glutamine-N5) MTase PrmC</fullName>
    </alternativeName>
    <alternativeName>
        <fullName evidence="5">Protein-glutamine N-methyltransferase PrmC</fullName>
    </alternativeName>
</protein>
<feature type="domain" description="Methyltransferase small" evidence="6">
    <location>
        <begin position="101"/>
        <end position="200"/>
    </location>
</feature>
<keyword evidence="3 5" id="KW-0949">S-adenosyl-L-methionine</keyword>
<feature type="binding site" evidence="5">
    <location>
        <begin position="192"/>
        <end position="195"/>
    </location>
    <ligand>
        <name>substrate</name>
    </ligand>
</feature>
<name>A0A4P8L4E4_9BACT</name>
<gene>
    <name evidence="5 8" type="primary">prmC</name>
    <name evidence="8" type="ORF">FDQ92_05335</name>
</gene>
<dbReference type="InterPro" id="IPR007848">
    <property type="entry name" value="Small_mtfrase_dom"/>
</dbReference>
<feature type="binding site" evidence="5">
    <location>
        <position position="192"/>
    </location>
    <ligand>
        <name>S-adenosyl-L-methionine</name>
        <dbReference type="ChEBI" id="CHEBI:59789"/>
    </ligand>
</feature>
<dbReference type="InterPro" id="IPR004556">
    <property type="entry name" value="HemK-like"/>
</dbReference>
<comment type="catalytic activity">
    <reaction evidence="4 5">
        <text>L-glutaminyl-[peptide chain release factor] + S-adenosyl-L-methionine = N(5)-methyl-L-glutaminyl-[peptide chain release factor] + S-adenosyl-L-homocysteine + H(+)</text>
        <dbReference type="Rhea" id="RHEA:42896"/>
        <dbReference type="Rhea" id="RHEA-COMP:10271"/>
        <dbReference type="Rhea" id="RHEA-COMP:10272"/>
        <dbReference type="ChEBI" id="CHEBI:15378"/>
        <dbReference type="ChEBI" id="CHEBI:30011"/>
        <dbReference type="ChEBI" id="CHEBI:57856"/>
        <dbReference type="ChEBI" id="CHEBI:59789"/>
        <dbReference type="ChEBI" id="CHEBI:61891"/>
        <dbReference type="EC" id="2.1.1.297"/>
    </reaction>
</comment>
<dbReference type="PANTHER" id="PTHR18895:SF74">
    <property type="entry name" value="MTRF1L RELEASE FACTOR GLUTAMINE METHYLTRANSFERASE"/>
    <property type="match status" value="1"/>
</dbReference>
<feature type="binding site" evidence="5">
    <location>
        <position position="146"/>
    </location>
    <ligand>
        <name>S-adenosyl-L-methionine</name>
        <dbReference type="ChEBI" id="CHEBI:59789"/>
    </ligand>
</feature>
<comment type="caution">
    <text evidence="5">Lacks conserved residue(s) required for the propagation of feature annotation.</text>
</comment>
<dbReference type="GO" id="GO:0003676">
    <property type="term" value="F:nucleic acid binding"/>
    <property type="evidence" value="ECO:0007669"/>
    <property type="project" value="InterPro"/>
</dbReference>
<evidence type="ECO:0000256" key="3">
    <source>
        <dbReference type="ARBA" id="ARBA00022691"/>
    </source>
</evidence>
<comment type="function">
    <text evidence="5">Methylates the class 1 translation termination release factors RF1/PrfA and RF2/PrfB on the glutamine residue of the universally conserved GGQ motif.</text>
</comment>
<dbReference type="OrthoDB" id="9800643at2"/>
<dbReference type="CDD" id="cd02440">
    <property type="entry name" value="AdoMet_MTases"/>
    <property type="match status" value="1"/>
</dbReference>
<accession>A0A4P8L4E4</accession>